<accession>A0A1T0CK12</accession>
<name>A0A1T0CK12_9GAMM</name>
<dbReference type="STRING" id="90241.B0682_00025"/>
<evidence type="ECO:0000313" key="1">
    <source>
        <dbReference type="EMBL" id="OOS22665.1"/>
    </source>
</evidence>
<organism evidence="1 2">
    <name type="scientific">Lwoffella lincolnii</name>
    <dbReference type="NCBI Taxonomy" id="90241"/>
    <lineage>
        <taxon>Bacteria</taxon>
        <taxon>Pseudomonadati</taxon>
        <taxon>Pseudomonadota</taxon>
        <taxon>Gammaproteobacteria</taxon>
        <taxon>Moraxellales</taxon>
        <taxon>Moraxellaceae</taxon>
        <taxon>Lwoffella</taxon>
    </lineage>
</organism>
<comment type="caution">
    <text evidence="1">The sequence shown here is derived from an EMBL/GenBank/DDBJ whole genome shotgun (WGS) entry which is preliminary data.</text>
</comment>
<dbReference type="RefSeq" id="WP_078306068.1">
    <property type="nucleotide sequence ID" value="NZ_CP147511.1"/>
</dbReference>
<dbReference type="OrthoDB" id="6875808at2"/>
<protein>
    <submittedName>
        <fullName evidence="1">Uncharacterized protein</fullName>
    </submittedName>
</protein>
<dbReference type="EMBL" id="MUYT01000001">
    <property type="protein sequence ID" value="OOS22665.1"/>
    <property type="molecule type" value="Genomic_DNA"/>
</dbReference>
<sequence>MKFHYPLLYQTSFLKAKSREEIRQFLTEYREIKKNIFSENTMDFSWGDGVGIFYYPNNQVKEIEIYSPNSAFYMQGVDIFSVNLKKLKDILHGINKKYKIDDDGLCIDDGVLIFYMPDYPKSGDLSNIESVLIREHCNST</sequence>
<keyword evidence="2" id="KW-1185">Reference proteome</keyword>
<reference evidence="1 2" key="1">
    <citation type="submission" date="2017-02" db="EMBL/GenBank/DDBJ databases">
        <title>Draft genome sequence of Moraxella lincolnii CCUG 9405T type strain.</title>
        <authorList>
            <person name="Salva-Serra F."/>
            <person name="Engstrom-Jakobsson H."/>
            <person name="Thorell K."/>
            <person name="Jaen-Luchoro D."/>
            <person name="Gonzales-Siles L."/>
            <person name="Karlsson R."/>
            <person name="Yazdan S."/>
            <person name="Boulund F."/>
            <person name="Johnning A."/>
            <person name="Engstrand L."/>
            <person name="Kristiansson E."/>
            <person name="Moore E."/>
        </authorList>
    </citation>
    <scope>NUCLEOTIDE SEQUENCE [LARGE SCALE GENOMIC DNA]</scope>
    <source>
        <strain evidence="1 2">CCUG 9405</strain>
    </source>
</reference>
<evidence type="ECO:0000313" key="2">
    <source>
        <dbReference type="Proteomes" id="UP000191094"/>
    </source>
</evidence>
<dbReference type="AlphaFoldDB" id="A0A1T0CK12"/>
<dbReference type="Proteomes" id="UP000191094">
    <property type="component" value="Unassembled WGS sequence"/>
</dbReference>
<proteinExistence type="predicted"/>
<gene>
    <name evidence="1" type="ORF">B0682_00025</name>
</gene>